<dbReference type="PRINTS" id="PR00633">
    <property type="entry name" value="RCCNDNSATION"/>
</dbReference>
<dbReference type="PANTHER" id="PTHR22870:SF408">
    <property type="entry name" value="OS09G0560450 PROTEIN"/>
    <property type="match status" value="1"/>
</dbReference>
<dbReference type="SUPFAM" id="SSF50985">
    <property type="entry name" value="RCC1/BLIP-II"/>
    <property type="match status" value="2"/>
</dbReference>
<dbReference type="Pfam" id="PF00415">
    <property type="entry name" value="RCC1"/>
    <property type="match status" value="5"/>
</dbReference>
<evidence type="ECO:0000313" key="4">
    <source>
        <dbReference type="EnsemblMetazoa" id="XP_030827911"/>
    </source>
</evidence>
<dbReference type="PROSITE" id="PS50012">
    <property type="entry name" value="RCC1_3"/>
    <property type="match status" value="5"/>
</dbReference>
<dbReference type="InterPro" id="IPR009091">
    <property type="entry name" value="RCC1/BLIP-II"/>
</dbReference>
<reference evidence="5" key="1">
    <citation type="submission" date="2015-02" db="EMBL/GenBank/DDBJ databases">
        <title>Genome sequencing for Strongylocentrotus purpuratus.</title>
        <authorList>
            <person name="Murali S."/>
            <person name="Liu Y."/>
            <person name="Vee V."/>
            <person name="English A."/>
            <person name="Wang M."/>
            <person name="Skinner E."/>
            <person name="Han Y."/>
            <person name="Muzny D.M."/>
            <person name="Worley K.C."/>
            <person name="Gibbs R.A."/>
        </authorList>
    </citation>
    <scope>NUCLEOTIDE SEQUENCE</scope>
</reference>
<dbReference type="InterPro" id="IPR051210">
    <property type="entry name" value="Ub_ligase/GEF_domain"/>
</dbReference>
<name>A0A7M7MZ84_STRPU</name>
<dbReference type="PANTHER" id="PTHR22870">
    <property type="entry name" value="REGULATOR OF CHROMOSOME CONDENSATION"/>
    <property type="match status" value="1"/>
</dbReference>
<feature type="compositionally biased region" description="Low complexity" evidence="3">
    <location>
        <begin position="597"/>
        <end position="606"/>
    </location>
</feature>
<dbReference type="InParanoid" id="A0A7M7MZ84"/>
<protein>
    <submittedName>
        <fullName evidence="4">Uncharacterized protein</fullName>
    </submittedName>
</protein>
<feature type="region of interest" description="Disordered" evidence="3">
    <location>
        <begin position="587"/>
        <end position="608"/>
    </location>
</feature>
<feature type="repeat" description="RCC1" evidence="2">
    <location>
        <begin position="810"/>
        <end position="861"/>
    </location>
</feature>
<feature type="compositionally biased region" description="Acidic residues" evidence="3">
    <location>
        <begin position="269"/>
        <end position="278"/>
    </location>
</feature>
<feature type="region of interest" description="Disordered" evidence="3">
    <location>
        <begin position="241"/>
        <end position="284"/>
    </location>
</feature>
<dbReference type="OrthoDB" id="16281at2759"/>
<dbReference type="InterPro" id="IPR000408">
    <property type="entry name" value="Reg_chr_condens"/>
</dbReference>
<dbReference type="RefSeq" id="XP_030827911.1">
    <property type="nucleotide sequence ID" value="XM_030972051.1"/>
</dbReference>
<feature type="compositionally biased region" description="Basic residues" evidence="3">
    <location>
        <begin position="241"/>
        <end position="257"/>
    </location>
</feature>
<dbReference type="GeneID" id="100887866"/>
<dbReference type="KEGG" id="spu:100887866"/>
<sequence length="1503" mass="165090">MGTEKGEVIMVDLGLERDVRTVMIGEAIASIDMIRYEDNLGYLLVFTKGGNQWGMLLEQSSEVCALTTSMEMEAEILEYEVIQADSLPIRSILHAGLLSEELVLFSDGKSPGFAPVRFQQFTQNIQLTSQYARGRSLVAGHNFTANIFKIYDSSIDNWMPLYVYRIPPASHQILLTNRLLFCITVSRDNQVSLLVLSNQKSEVSSPDQMANKDAILQTFHFPEGESFIGMYRHNADLTTGRRRRAASSLGHTRHHRASSGIKGGLPADGEGEESDDDYYSTSSELAESEAGLHGALHPESDPHRTTLCTALDGCTVVTNRAVYHCRPRISPEGLFLDLALSERDGSMAENLGITLGLDMNSLYEIAAERKLAAGEVQTALNLYQSSQCSYIKQVTNLAKFGHIAEILSLVTVALGRTSELSGQDRKMLANIAIKCFVCEILEGDRREELMFNFKQFIMESFDYNEDAALELFAACGLHDILIQVAKARGKLSVALDLILQTGLPQIDCCLRKQLVSQGYITKFSAAGDMSFVRCMPPQQAITHLLAKPELIFRYTEFVRGCLDDVDAKTLLKLAQLFDPSKPTLRPLLKSQRERSHSTGSTSSYDSFRTAQCSTDSEDGALFPKPSVLIEIFLIILLKLNKKRREQGSTQSLENGHACDLTIPVCPEDTLNSSDRLPVGLLLPTQNVLACGQDHAAIVANGDVYTWGRAHEGRLGQGDIMSLDGRAPPLRVETLHMHGIHVRAVACGKEHTMAVTQEGKLYSWGSSSYGQLGVGDRNVHSRPVAVEALSGQRCLSVACGQLHTLVLTQDQRLWSFGWGVHGQLGHGDVEDQILPKLVNQLSKCAIVGISAGYAHSGALTNDGQVWMFGSSSFGQLGTGSIGKSTVPVRLKALSSHHVSILTCGYYSNIAITSNPQKVYTWGKSPLELRQALQLARKRHQSSRYSNPDPHHQTVTRLPSLPLENQHLLPSLVPTNIQAPIKKMTMSGNHYLMLTTVGDLYSWGSNEAGQLGMGNRVSQSVPVLINRSRDDQFVAVAAGSRFSLAVNYQNQAVAWGSGDYGKLGMETQKTMHLPPFPTSAYPDHRSGSKNTHRTFLQPTIIPGIPAIHVERESIASCDSSDESSDGEDELQDSGVLESIISGLPDLAQPDEDLPVYGKPSLSLTLTHLQTFFSTATILHHAVNTEHWWLAVELSQQTGAHISALGYSLRELETGLISDHQAHQEKVVTTVTKYLRLVLEKAPTSRFNEAIVIETGKQLLIQIFHYWHRHQHLAINELESLLLPHLDLLAQPLSSLLFSVDEGARDKESEPGKADYLIPPAFLDRFSSSFCLEITNHVVASVSSSQPSLANLDQVLSTFIPVQTSSNQLRLDAAAATASSSYDSVPAEKLWQEILFNLRKDAMSQSYIRLSGKDLAALVPGGGSPYEGGSRVSLECVVFTCGHHYQRQDLKHQVMSTWGTDMEALPVPLPITQKALQAMYTDEGDKTLPGACPRCIHSAILAYQKE</sequence>
<feature type="repeat" description="RCC1" evidence="2">
    <location>
        <begin position="758"/>
        <end position="809"/>
    </location>
</feature>
<feature type="repeat" description="RCC1" evidence="2">
    <location>
        <begin position="862"/>
        <end position="913"/>
    </location>
</feature>
<accession>A0A7M7MZ84</accession>
<reference evidence="4" key="2">
    <citation type="submission" date="2021-01" db="UniProtKB">
        <authorList>
            <consortium name="EnsemblMetazoa"/>
        </authorList>
    </citation>
    <scope>IDENTIFICATION</scope>
</reference>
<evidence type="ECO:0000256" key="1">
    <source>
        <dbReference type="ARBA" id="ARBA00022737"/>
    </source>
</evidence>
<feature type="repeat" description="RCC1" evidence="2">
    <location>
        <begin position="701"/>
        <end position="757"/>
    </location>
</feature>
<dbReference type="EnsemblMetazoa" id="XM_030972051">
    <property type="protein sequence ID" value="XP_030827911"/>
    <property type="gene ID" value="LOC100887866"/>
</dbReference>
<dbReference type="OMA" id="KFYLNMC"/>
<evidence type="ECO:0000313" key="5">
    <source>
        <dbReference type="Proteomes" id="UP000007110"/>
    </source>
</evidence>
<evidence type="ECO:0000256" key="3">
    <source>
        <dbReference type="SAM" id="MobiDB-lite"/>
    </source>
</evidence>
<dbReference type="Proteomes" id="UP000007110">
    <property type="component" value="Unassembled WGS sequence"/>
</dbReference>
<keyword evidence="5" id="KW-1185">Reference proteome</keyword>
<feature type="repeat" description="RCC1" evidence="2">
    <location>
        <begin position="996"/>
        <end position="1047"/>
    </location>
</feature>
<organism evidence="4 5">
    <name type="scientific">Strongylocentrotus purpuratus</name>
    <name type="common">Purple sea urchin</name>
    <dbReference type="NCBI Taxonomy" id="7668"/>
    <lineage>
        <taxon>Eukaryota</taxon>
        <taxon>Metazoa</taxon>
        <taxon>Echinodermata</taxon>
        <taxon>Eleutherozoa</taxon>
        <taxon>Echinozoa</taxon>
        <taxon>Echinoidea</taxon>
        <taxon>Euechinoidea</taxon>
        <taxon>Echinacea</taxon>
        <taxon>Camarodonta</taxon>
        <taxon>Echinidea</taxon>
        <taxon>Strongylocentrotidae</taxon>
        <taxon>Strongylocentrotus</taxon>
    </lineage>
</organism>
<proteinExistence type="predicted"/>
<keyword evidence="1" id="KW-0677">Repeat</keyword>
<dbReference type="PROSITE" id="PS00626">
    <property type="entry name" value="RCC1_2"/>
    <property type="match status" value="2"/>
</dbReference>
<evidence type="ECO:0000256" key="2">
    <source>
        <dbReference type="PROSITE-ProRule" id="PRU00235"/>
    </source>
</evidence>
<dbReference type="Gene3D" id="2.130.10.30">
    <property type="entry name" value="Regulator of chromosome condensation 1/beta-lactamase-inhibitor protein II"/>
    <property type="match status" value="2"/>
</dbReference>